<organism evidence="1 2">
    <name type="scientific">Paraconiothyrium brasiliense</name>
    <dbReference type="NCBI Taxonomy" id="300254"/>
    <lineage>
        <taxon>Eukaryota</taxon>
        <taxon>Fungi</taxon>
        <taxon>Dikarya</taxon>
        <taxon>Ascomycota</taxon>
        <taxon>Pezizomycotina</taxon>
        <taxon>Dothideomycetes</taxon>
        <taxon>Pleosporomycetidae</taxon>
        <taxon>Pleosporales</taxon>
        <taxon>Massarineae</taxon>
        <taxon>Didymosphaeriaceae</taxon>
        <taxon>Paraconiothyrium</taxon>
    </lineage>
</organism>
<name>A0ABR3QV76_9PLEO</name>
<proteinExistence type="predicted"/>
<dbReference type="Proteomes" id="UP001521785">
    <property type="component" value="Unassembled WGS sequence"/>
</dbReference>
<accession>A0ABR3QV76</accession>
<dbReference type="EMBL" id="JAKJXO020000015">
    <property type="protein sequence ID" value="KAL1595908.1"/>
    <property type="molecule type" value="Genomic_DNA"/>
</dbReference>
<comment type="caution">
    <text evidence="1">The sequence shown here is derived from an EMBL/GenBank/DDBJ whole genome shotgun (WGS) entry which is preliminary data.</text>
</comment>
<reference evidence="1 2" key="1">
    <citation type="submission" date="2024-02" db="EMBL/GenBank/DDBJ databases">
        <title>De novo assembly and annotation of 12 fungi associated with fruit tree decline syndrome in Ontario, Canada.</title>
        <authorList>
            <person name="Sulman M."/>
            <person name="Ellouze W."/>
            <person name="Ilyukhin E."/>
        </authorList>
    </citation>
    <scope>NUCLEOTIDE SEQUENCE [LARGE SCALE GENOMIC DNA]</scope>
    <source>
        <strain evidence="1 2">M42-189</strain>
    </source>
</reference>
<evidence type="ECO:0000313" key="2">
    <source>
        <dbReference type="Proteomes" id="UP001521785"/>
    </source>
</evidence>
<sequence length="347" mass="39315">MDHVKPRSSFEHLELNLTSLDRSVAGNDRTLARRAPPFTDADFAKSVDQGCALTSMMILTDDKAARYVRPENTHTTAESPWTVYQSLNDWGWLLAPKHVLDQMTTSHYEGYMNPVMEDLGLPHLDTPKFNGFAEGRQWGHSRDRLVNGIEYKFYQSTGASSDFFIDVTHGLIFATYTYGPAYMAAEFGSNTPLPQLKNLYDILYLDYAYLAAQKHEQVNKLKYLFIDDIENDETRAIAYRCVGVELSIDTCFMYQWPRRRVFYPGQECYKALIASPNGRSMALILATHKSVFGQQKIIGSISVFCQSPSSAKFNLLFIVDDYNEAIHGSTSTDEKEHPVQPALMVPP</sequence>
<evidence type="ECO:0000313" key="1">
    <source>
        <dbReference type="EMBL" id="KAL1595908.1"/>
    </source>
</evidence>
<protein>
    <submittedName>
        <fullName evidence="1">Uncharacterized protein</fullName>
    </submittedName>
</protein>
<keyword evidence="2" id="KW-1185">Reference proteome</keyword>
<gene>
    <name evidence="1" type="ORF">SLS60_009598</name>
</gene>